<organism evidence="1 2">
    <name type="scientific">Chryseobacterium taichungense</name>
    <dbReference type="NCBI Taxonomy" id="295069"/>
    <lineage>
        <taxon>Bacteria</taxon>
        <taxon>Pseudomonadati</taxon>
        <taxon>Bacteroidota</taxon>
        <taxon>Flavobacteriia</taxon>
        <taxon>Flavobacteriales</taxon>
        <taxon>Weeksellaceae</taxon>
        <taxon>Chryseobacterium group</taxon>
        <taxon>Chryseobacterium</taxon>
    </lineage>
</organism>
<dbReference type="AlphaFoldDB" id="A0A1H7YLX2"/>
<dbReference type="EMBL" id="FOBV01000003">
    <property type="protein sequence ID" value="SEM47242.1"/>
    <property type="molecule type" value="Genomic_DNA"/>
</dbReference>
<dbReference type="Proteomes" id="UP000199450">
    <property type="component" value="Unassembled WGS sequence"/>
</dbReference>
<evidence type="ECO:0000313" key="1">
    <source>
        <dbReference type="EMBL" id="SEM47242.1"/>
    </source>
</evidence>
<name>A0A1H7YLX2_9FLAO</name>
<protein>
    <submittedName>
        <fullName evidence="1">Uncharacterized protein</fullName>
    </submittedName>
</protein>
<accession>A0A1H7YLX2</accession>
<gene>
    <name evidence="1" type="ORF">SAMN05421856_103415</name>
</gene>
<keyword evidence="2" id="KW-1185">Reference proteome</keyword>
<evidence type="ECO:0000313" key="2">
    <source>
        <dbReference type="Proteomes" id="UP000199450"/>
    </source>
</evidence>
<reference evidence="2" key="1">
    <citation type="submission" date="2016-10" db="EMBL/GenBank/DDBJ databases">
        <authorList>
            <person name="Varghese N."/>
            <person name="Submissions S."/>
        </authorList>
    </citation>
    <scope>NUCLEOTIDE SEQUENCE [LARGE SCALE GENOMIC DNA]</scope>
    <source>
        <strain evidence="2">DSM 17453</strain>
    </source>
</reference>
<sequence length="47" mass="5673">MNRAIMKLWGNYTITKKSNKIYKPLKPFTSEILFSQFVSNFTKWELE</sequence>
<proteinExistence type="predicted"/>